<dbReference type="GO" id="GO:0051539">
    <property type="term" value="F:4 iron, 4 sulfur cluster binding"/>
    <property type="evidence" value="ECO:0007669"/>
    <property type="project" value="UniProtKB-KW"/>
</dbReference>
<evidence type="ECO:0000259" key="7">
    <source>
        <dbReference type="PROSITE" id="PS51918"/>
    </source>
</evidence>
<dbReference type="GO" id="GO:0002926">
    <property type="term" value="P:tRNA wobble base 5-methoxycarbonylmethyl-2-thiouridinylation"/>
    <property type="evidence" value="ECO:0007669"/>
    <property type="project" value="TreeGrafter"/>
</dbReference>
<proteinExistence type="predicted"/>
<keyword evidence="3" id="KW-0949">S-adenosyl-L-methionine</keyword>
<dbReference type="InterPro" id="IPR023404">
    <property type="entry name" value="rSAM_horseshoe"/>
</dbReference>
<dbReference type="InterPro" id="IPR032432">
    <property type="entry name" value="Radical_SAM_C"/>
</dbReference>
<keyword evidence="6" id="KW-0411">Iron-sulfur</keyword>
<dbReference type="SFLD" id="SFLDS00029">
    <property type="entry name" value="Radical_SAM"/>
    <property type="match status" value="1"/>
</dbReference>
<evidence type="ECO:0000256" key="5">
    <source>
        <dbReference type="ARBA" id="ARBA00023004"/>
    </source>
</evidence>
<dbReference type="EMBL" id="BQKE01000001">
    <property type="protein sequence ID" value="GJM61282.1"/>
    <property type="molecule type" value="Genomic_DNA"/>
</dbReference>
<dbReference type="Gene3D" id="3.80.30.20">
    <property type="entry name" value="tm_1862 like domain"/>
    <property type="match status" value="1"/>
</dbReference>
<dbReference type="PANTHER" id="PTHR11135:SF0">
    <property type="entry name" value="ELONGATOR COMPLEX PROTEIN 3"/>
    <property type="match status" value="1"/>
</dbReference>
<dbReference type="GO" id="GO:0003824">
    <property type="term" value="F:catalytic activity"/>
    <property type="evidence" value="ECO:0007669"/>
    <property type="project" value="InterPro"/>
</dbReference>
<dbReference type="AlphaFoldDB" id="A0AAN4VXJ0"/>
<evidence type="ECO:0000256" key="6">
    <source>
        <dbReference type="ARBA" id="ARBA00023014"/>
    </source>
</evidence>
<dbReference type="SMART" id="SM00729">
    <property type="entry name" value="Elp3"/>
    <property type="match status" value="1"/>
</dbReference>
<dbReference type="Pfam" id="PF16199">
    <property type="entry name" value="Radical_SAM_C"/>
    <property type="match status" value="1"/>
</dbReference>
<evidence type="ECO:0000256" key="3">
    <source>
        <dbReference type="ARBA" id="ARBA00022691"/>
    </source>
</evidence>
<keyword evidence="2" id="KW-0004">4Fe-4S</keyword>
<sequence length="338" mass="37654">MKKKHYNIPIFIPELACPHQCVFCDQVQISGEEEVPAPEEVPTIIESYLQTMDAGKAEIEIAFFGGSFTGIPAEQQEAYLSAAHTYLKAGKVHGIRLSTRPDYIDEEILNRLQKFGVTAIELGAQSMDPLVLKRTARGHSIQDVYDAVALIKKYDFELGLQMMIGLPEDTLEKALFTAKEIIKLGAQTTRIYPTLIIPNTALHRLYKTNRYQPLELEDAVNWVAEILPLFEAAGIKVLRTGLHPSDDLRSGKAMVAGPFHPSFKELVLSRIWGNILKPALAMHVPKAPQVLISVPPNQLNYAVGFKAENRNYLKKEGIQAKFVADANLSAFNFSLVKK</sequence>
<feature type="domain" description="Radical SAM core" evidence="7">
    <location>
        <begin position="1"/>
        <end position="236"/>
    </location>
</feature>
<gene>
    <name evidence="8" type="ORF">PEDI_18340</name>
</gene>
<keyword evidence="9" id="KW-1185">Reference proteome</keyword>
<dbReference type="RefSeq" id="WP_338236860.1">
    <property type="nucleotide sequence ID" value="NZ_BQKE01000001.1"/>
</dbReference>
<name>A0AAN4VXJ0_9BACT</name>
<dbReference type="PROSITE" id="PS51918">
    <property type="entry name" value="RADICAL_SAM"/>
    <property type="match status" value="1"/>
</dbReference>
<keyword evidence="4" id="KW-0479">Metal-binding</keyword>
<evidence type="ECO:0000256" key="2">
    <source>
        <dbReference type="ARBA" id="ARBA00022485"/>
    </source>
</evidence>
<dbReference type="InterPro" id="IPR039661">
    <property type="entry name" value="ELP3"/>
</dbReference>
<dbReference type="PANTHER" id="PTHR11135">
    <property type="entry name" value="HISTONE ACETYLTRANSFERASE-RELATED"/>
    <property type="match status" value="1"/>
</dbReference>
<dbReference type="GO" id="GO:0046872">
    <property type="term" value="F:metal ion binding"/>
    <property type="evidence" value="ECO:0007669"/>
    <property type="project" value="UniProtKB-KW"/>
</dbReference>
<reference evidence="8 9" key="1">
    <citation type="submission" date="2021-12" db="EMBL/GenBank/DDBJ databases">
        <title>Genome sequencing of bacteria with rrn-lacking chromosome and rrn-plasmid.</title>
        <authorList>
            <person name="Anda M."/>
            <person name="Iwasaki W."/>
        </authorList>
    </citation>
    <scope>NUCLEOTIDE SEQUENCE [LARGE SCALE GENOMIC DNA]</scope>
    <source>
        <strain evidence="8 9">NBRC 15940</strain>
    </source>
</reference>
<evidence type="ECO:0000313" key="9">
    <source>
        <dbReference type="Proteomes" id="UP001310022"/>
    </source>
</evidence>
<dbReference type="InterPro" id="IPR058240">
    <property type="entry name" value="rSAM_sf"/>
</dbReference>
<keyword evidence="5" id="KW-0408">Iron</keyword>
<dbReference type="SFLD" id="SFLDG01082">
    <property type="entry name" value="B12-binding_domain_containing"/>
    <property type="match status" value="1"/>
</dbReference>
<dbReference type="Proteomes" id="UP001310022">
    <property type="component" value="Unassembled WGS sequence"/>
</dbReference>
<dbReference type="InterPro" id="IPR007197">
    <property type="entry name" value="rSAM"/>
</dbReference>
<evidence type="ECO:0000313" key="8">
    <source>
        <dbReference type="EMBL" id="GJM61282.1"/>
    </source>
</evidence>
<dbReference type="GO" id="GO:0005737">
    <property type="term" value="C:cytoplasm"/>
    <property type="evidence" value="ECO:0007669"/>
    <property type="project" value="TreeGrafter"/>
</dbReference>
<evidence type="ECO:0000256" key="1">
    <source>
        <dbReference type="ARBA" id="ARBA00001966"/>
    </source>
</evidence>
<organism evidence="8 9">
    <name type="scientific">Persicobacter diffluens</name>
    <dbReference type="NCBI Taxonomy" id="981"/>
    <lineage>
        <taxon>Bacteria</taxon>
        <taxon>Pseudomonadati</taxon>
        <taxon>Bacteroidota</taxon>
        <taxon>Cytophagia</taxon>
        <taxon>Cytophagales</taxon>
        <taxon>Persicobacteraceae</taxon>
        <taxon>Persicobacter</taxon>
    </lineage>
</organism>
<dbReference type="SFLD" id="SFLDG01086">
    <property type="entry name" value="elongater_protein-like"/>
    <property type="match status" value="1"/>
</dbReference>
<dbReference type="CDD" id="cd01335">
    <property type="entry name" value="Radical_SAM"/>
    <property type="match status" value="1"/>
</dbReference>
<comment type="cofactor">
    <cofactor evidence="1">
        <name>[4Fe-4S] cluster</name>
        <dbReference type="ChEBI" id="CHEBI:49883"/>
    </cofactor>
</comment>
<dbReference type="SUPFAM" id="SSF102114">
    <property type="entry name" value="Radical SAM enzymes"/>
    <property type="match status" value="1"/>
</dbReference>
<dbReference type="InterPro" id="IPR006638">
    <property type="entry name" value="Elp3/MiaA/NifB-like_rSAM"/>
</dbReference>
<dbReference type="Pfam" id="PF04055">
    <property type="entry name" value="Radical_SAM"/>
    <property type="match status" value="1"/>
</dbReference>
<accession>A0AAN4VXJ0</accession>
<comment type="caution">
    <text evidence="8">The sequence shown here is derived from an EMBL/GenBank/DDBJ whole genome shotgun (WGS) entry which is preliminary data.</text>
</comment>
<protein>
    <submittedName>
        <fullName evidence="8">Radical SAM protein</fullName>
    </submittedName>
</protein>
<evidence type="ECO:0000256" key="4">
    <source>
        <dbReference type="ARBA" id="ARBA00022723"/>
    </source>
</evidence>